<dbReference type="EMBL" id="RAPY01000006">
    <property type="protein sequence ID" value="RKE44263.1"/>
    <property type="molecule type" value="Genomic_DNA"/>
</dbReference>
<proteinExistence type="predicted"/>
<protein>
    <submittedName>
        <fullName evidence="1">Uncharacterized protein</fullName>
    </submittedName>
</protein>
<sequence length="39" mass="4534">MLLLSVDYLLSLALTELARRSWSLFYLPKIALQIILLQN</sequence>
<reference evidence="1 2" key="1">
    <citation type="submission" date="2018-09" db="EMBL/GenBank/DDBJ databases">
        <title>Genomic Encyclopedia of Type Strains, Phase III (KMG-III): the genomes of soil and plant-associated and newly described type strains.</title>
        <authorList>
            <person name="Whitman W."/>
        </authorList>
    </citation>
    <scope>NUCLEOTIDE SEQUENCE [LARGE SCALE GENOMIC DNA]</scope>
    <source>
        <strain evidence="1 2">CECT 7938</strain>
    </source>
</reference>
<accession>A0A420AIL8</accession>
<evidence type="ECO:0000313" key="1">
    <source>
        <dbReference type="EMBL" id="RKE44263.1"/>
    </source>
</evidence>
<name>A0A420AIL8_SPHD1</name>
<evidence type="ECO:0000313" key="2">
    <source>
        <dbReference type="Proteomes" id="UP000286246"/>
    </source>
</evidence>
<comment type="caution">
    <text evidence="1">The sequence shown here is derived from an EMBL/GenBank/DDBJ whole genome shotgun (WGS) entry which is preliminary data.</text>
</comment>
<dbReference type="Proteomes" id="UP000286246">
    <property type="component" value="Unassembled WGS sequence"/>
</dbReference>
<keyword evidence="2" id="KW-1185">Reference proteome</keyword>
<dbReference type="AlphaFoldDB" id="A0A420AIL8"/>
<organism evidence="1 2">
    <name type="scientific">Sphingobacterium detergens</name>
    <dbReference type="NCBI Taxonomy" id="1145106"/>
    <lineage>
        <taxon>Bacteria</taxon>
        <taxon>Pseudomonadati</taxon>
        <taxon>Bacteroidota</taxon>
        <taxon>Sphingobacteriia</taxon>
        <taxon>Sphingobacteriales</taxon>
        <taxon>Sphingobacteriaceae</taxon>
        <taxon>Sphingobacterium</taxon>
    </lineage>
</organism>
<gene>
    <name evidence="1" type="ORF">DFQ12_4726</name>
</gene>